<accession>A0A4Z0Q313</accession>
<dbReference type="OrthoDB" id="863206at2"/>
<evidence type="ECO:0000259" key="2">
    <source>
        <dbReference type="PROSITE" id="PS50914"/>
    </source>
</evidence>
<dbReference type="PANTHER" id="PTHR34606:SF15">
    <property type="entry name" value="BON DOMAIN-CONTAINING PROTEIN"/>
    <property type="match status" value="1"/>
</dbReference>
<organism evidence="3 4">
    <name type="scientific">Hymenobacter aquaticus</name>
    <dbReference type="NCBI Taxonomy" id="1867101"/>
    <lineage>
        <taxon>Bacteria</taxon>
        <taxon>Pseudomonadati</taxon>
        <taxon>Bacteroidota</taxon>
        <taxon>Cytophagia</taxon>
        <taxon>Cytophagales</taxon>
        <taxon>Hymenobacteraceae</taxon>
        <taxon>Hymenobacter</taxon>
    </lineage>
</organism>
<dbReference type="Proteomes" id="UP000297549">
    <property type="component" value="Unassembled WGS sequence"/>
</dbReference>
<dbReference type="PROSITE" id="PS50914">
    <property type="entry name" value="BON"/>
    <property type="match status" value="6"/>
</dbReference>
<evidence type="ECO:0000313" key="3">
    <source>
        <dbReference type="EMBL" id="TGE23879.1"/>
    </source>
</evidence>
<dbReference type="InterPro" id="IPR014004">
    <property type="entry name" value="Transpt-assoc_nodulatn_dom_bac"/>
</dbReference>
<dbReference type="InterPro" id="IPR007055">
    <property type="entry name" value="BON_dom"/>
</dbReference>
<keyword evidence="4" id="KW-1185">Reference proteome</keyword>
<dbReference type="PANTHER" id="PTHR34606">
    <property type="entry name" value="BON DOMAIN-CONTAINING PROTEIN"/>
    <property type="match status" value="1"/>
</dbReference>
<feature type="domain" description="BON" evidence="2">
    <location>
        <begin position="247"/>
        <end position="315"/>
    </location>
</feature>
<dbReference type="InterPro" id="IPR051686">
    <property type="entry name" value="Lipoprotein_DolP"/>
</dbReference>
<dbReference type="RefSeq" id="WP_135460898.1">
    <property type="nucleotide sequence ID" value="NZ_SRLC01000001.1"/>
</dbReference>
<protein>
    <submittedName>
        <fullName evidence="3">BON domain-containing protein</fullName>
    </submittedName>
</protein>
<proteinExistence type="predicted"/>
<sequence length="478" mass="51459">MNFSATYTVAAPPRELPDEAITAAIERLFALKRGVATAWLEVSTVQGIVTLAGFTDNLLSLDRAEAIAQTVRGVRGVVNKLEIRTSEMPDAQLISEVQEALAADPATAALGLVCRAHAGEVELRGGIRTWAERQLALRVVKGVRGIRRLTDHLHALPTLAPRPDAELTTQIRELLRWNVRVHAGLVRVAVRRGVARLSGIVGSAAERSEVVATAWTVGVTQVDSQELRVEPWVPGEDIRQDKYTYHPDAAIAQAIHDAFLYDPRVVSFEPTITVQNGVVGLSGTVGNLAAKRAAEQDARAVVGVRLVRNELHVRPPYPTEDPFIQLRVQAALGRDPFVGRLALSAQSRQGAVTLTGCVRTHFLRDHAEQVAAGVEGVVQLDNQLRVPPPAPIPGPATEAQPAPQAGSDEAVAETIAHQLAWNAFLHDQDVRVTVKNGRATLHGTVESWHQGQMAVHCAFAAGATRVSNSLAVKTELPL</sequence>
<evidence type="ECO:0000313" key="4">
    <source>
        <dbReference type="Proteomes" id="UP000297549"/>
    </source>
</evidence>
<feature type="domain" description="BON" evidence="2">
    <location>
        <begin position="320"/>
        <end position="388"/>
    </location>
</feature>
<reference evidence="3 4" key="1">
    <citation type="submission" date="2019-04" db="EMBL/GenBank/DDBJ databases">
        <authorList>
            <person name="Feng G."/>
            <person name="Zhang J."/>
            <person name="Zhu H."/>
        </authorList>
    </citation>
    <scope>NUCLEOTIDE SEQUENCE [LARGE SCALE GENOMIC DNA]</scope>
    <source>
        <strain evidence="3 4">JCM 31653</strain>
    </source>
</reference>
<feature type="region of interest" description="Disordered" evidence="1">
    <location>
        <begin position="388"/>
        <end position="408"/>
    </location>
</feature>
<name>A0A4Z0Q313_9BACT</name>
<dbReference type="Pfam" id="PF04972">
    <property type="entry name" value="BON"/>
    <property type="match status" value="6"/>
</dbReference>
<dbReference type="Gene3D" id="3.40.1520.20">
    <property type="match status" value="1"/>
</dbReference>
<dbReference type="EMBL" id="SRLC01000001">
    <property type="protein sequence ID" value="TGE23879.1"/>
    <property type="molecule type" value="Genomic_DNA"/>
</dbReference>
<comment type="caution">
    <text evidence="3">The sequence shown here is derived from an EMBL/GenBank/DDBJ whole genome shotgun (WGS) entry which is preliminary data.</text>
</comment>
<dbReference type="SMART" id="SM00749">
    <property type="entry name" value="BON"/>
    <property type="match status" value="6"/>
</dbReference>
<gene>
    <name evidence="3" type="ORF">E5K00_01295</name>
</gene>
<feature type="domain" description="BON" evidence="2">
    <location>
        <begin position="89"/>
        <end position="157"/>
    </location>
</feature>
<evidence type="ECO:0000256" key="1">
    <source>
        <dbReference type="SAM" id="MobiDB-lite"/>
    </source>
</evidence>
<feature type="domain" description="BON" evidence="2">
    <location>
        <begin position="17"/>
        <end position="85"/>
    </location>
</feature>
<dbReference type="Gene3D" id="3.30.1340.30">
    <property type="match status" value="4"/>
</dbReference>
<feature type="domain" description="BON" evidence="2">
    <location>
        <begin position="407"/>
        <end position="478"/>
    </location>
</feature>
<dbReference type="AlphaFoldDB" id="A0A4Z0Q313"/>
<feature type="domain" description="BON" evidence="2">
    <location>
        <begin position="163"/>
        <end position="231"/>
    </location>
</feature>